<dbReference type="OMA" id="QATTVGM"/>
<keyword evidence="5" id="KW-0539">Nucleus</keyword>
<reference evidence="10" key="1">
    <citation type="submission" date="2019-03" db="EMBL/GenBank/DDBJ databases">
        <title>WGS assembly of Setaria viridis.</title>
        <authorList>
            <person name="Huang P."/>
            <person name="Jenkins J."/>
            <person name="Grimwood J."/>
            <person name="Barry K."/>
            <person name="Healey A."/>
            <person name="Mamidi S."/>
            <person name="Sreedasyam A."/>
            <person name="Shu S."/>
            <person name="Feldman M."/>
            <person name="Wu J."/>
            <person name="Yu Y."/>
            <person name="Chen C."/>
            <person name="Johnson J."/>
            <person name="Rokhsar D."/>
            <person name="Baxter I."/>
            <person name="Schmutz J."/>
            <person name="Brutnell T."/>
            <person name="Kellogg E."/>
        </authorList>
    </citation>
    <scope>NUCLEOTIDE SEQUENCE [LARGE SCALE GENOMIC DNA]</scope>
</reference>
<comment type="similarity">
    <text evidence="3">Belongs to the CCNDBP1 family.</text>
</comment>
<dbReference type="GO" id="GO:0005737">
    <property type="term" value="C:cytoplasm"/>
    <property type="evidence" value="ECO:0007669"/>
    <property type="project" value="UniProtKB-SubCell"/>
</dbReference>
<protein>
    <submittedName>
        <fullName evidence="10">Uncharacterized protein</fullName>
    </submittedName>
</protein>
<evidence type="ECO:0000313" key="11">
    <source>
        <dbReference type="Proteomes" id="UP000298652"/>
    </source>
</evidence>
<keyword evidence="4" id="KW-0963">Cytoplasm</keyword>
<keyword evidence="11" id="KW-1185">Reference proteome</keyword>
<dbReference type="PANTHER" id="PTHR15492">
    <property type="entry name" value="CYCLIN D1-BINDING PROTEIN 1"/>
    <property type="match status" value="1"/>
</dbReference>
<evidence type="ECO:0000256" key="4">
    <source>
        <dbReference type="ARBA" id="ARBA00022490"/>
    </source>
</evidence>
<dbReference type="FunFam" id="1.20.1420.10:FF:000014">
    <property type="entry name" value="Os05g0554500 protein"/>
    <property type="match status" value="1"/>
</dbReference>
<keyword evidence="6" id="KW-0131">Cell cycle</keyword>
<evidence type="ECO:0000256" key="6">
    <source>
        <dbReference type="ARBA" id="ARBA00023306"/>
    </source>
</evidence>
<dbReference type="Gene3D" id="1.20.1410.10">
    <property type="entry name" value="I/LWEQ domain"/>
    <property type="match status" value="1"/>
</dbReference>
<evidence type="ECO:0000313" key="10">
    <source>
        <dbReference type="EMBL" id="TKW25982.1"/>
    </source>
</evidence>
<dbReference type="AlphaFoldDB" id="A0A4U6VBH2"/>
<dbReference type="Gene3D" id="1.20.1420.10">
    <property type="entry name" value="Talin, central domain"/>
    <property type="match status" value="1"/>
</dbReference>
<evidence type="ECO:0000256" key="7">
    <source>
        <dbReference type="SAM" id="MobiDB-lite"/>
    </source>
</evidence>
<evidence type="ECO:0000259" key="9">
    <source>
        <dbReference type="Pfam" id="PF20936"/>
    </source>
</evidence>
<dbReference type="Pfam" id="PF20936">
    <property type="entry name" value="GCIP_C"/>
    <property type="match status" value="1"/>
</dbReference>
<proteinExistence type="inferred from homology"/>
<dbReference type="PANTHER" id="PTHR15492:SF1">
    <property type="entry name" value="CYCLIN-D1-BINDING PROTEIN 1"/>
    <property type="match status" value="1"/>
</dbReference>
<evidence type="ECO:0000256" key="1">
    <source>
        <dbReference type="ARBA" id="ARBA00004123"/>
    </source>
</evidence>
<dbReference type="Gramene" id="TKW25982">
    <property type="protein sequence ID" value="TKW25982"/>
    <property type="gene ID" value="SEVIR_3G156500v2"/>
</dbReference>
<evidence type="ECO:0000256" key="5">
    <source>
        <dbReference type="ARBA" id="ARBA00023242"/>
    </source>
</evidence>
<feature type="domain" description="Cyclin-D1-binding protein 1-like C-terminal" evidence="9">
    <location>
        <begin position="227"/>
        <end position="328"/>
    </location>
</feature>
<sequence length="373" mass="39943">MSKKGGRAKKAAGGGELSRFLDSHLQTINDTFQMMAEAVPGSLERTEWSEVVKLGDQVSRQATVAGMLWSGDLPNIDTLKENIVAYFNILQGFLLACHGSMVGAGPTLHKSICGSAKNVVDSSFLLFKHAVSAYESRSPDRNITIPQVTGTVWEVCAALKKVPTSNCTAIGRAMTQIGVCLKDVLREMNELPIGDSGDATAEKSSNGVADTTSCSDRDEILSDLDMDDDDDFTEEEIAIAKLIVTVVSDSLVVVKEAIRFVTGLLKSSGNKNGANEDKVEPMERLLGHCKEIADQVNDLGACVYPPQDASEMKLAVKRLYGGINGMRKEIGHLGGSPANAFAALEGFEKCLGSLEAELADDVVNEMENLTISH</sequence>
<feature type="compositionally biased region" description="Polar residues" evidence="7">
    <location>
        <begin position="202"/>
        <end position="214"/>
    </location>
</feature>
<accession>A0A4U6VBH2</accession>
<feature type="region of interest" description="Disordered" evidence="7">
    <location>
        <begin position="193"/>
        <end position="214"/>
    </location>
</feature>
<dbReference type="InterPro" id="IPR026907">
    <property type="entry name" value="GCIP-like"/>
</dbReference>
<evidence type="ECO:0000256" key="3">
    <source>
        <dbReference type="ARBA" id="ARBA00008940"/>
    </source>
</evidence>
<gene>
    <name evidence="10" type="ORF">SEVIR_3G156500v2</name>
</gene>
<dbReference type="InterPro" id="IPR049317">
    <property type="entry name" value="GCIP-like_N"/>
</dbReference>
<feature type="domain" description="Cyclin-D1-binding protein 1-like N-terminal" evidence="8">
    <location>
        <begin position="50"/>
        <end position="192"/>
    </location>
</feature>
<dbReference type="InterPro" id="IPR049318">
    <property type="entry name" value="GCIP_C"/>
</dbReference>
<name>A0A4U6VBH2_SETVI</name>
<dbReference type="Pfam" id="PF13324">
    <property type="entry name" value="GCIP_N"/>
    <property type="match status" value="1"/>
</dbReference>
<dbReference type="EMBL" id="CM016554">
    <property type="protein sequence ID" value="TKW25982.1"/>
    <property type="molecule type" value="Genomic_DNA"/>
</dbReference>
<dbReference type="GO" id="GO:0005634">
    <property type="term" value="C:nucleus"/>
    <property type="evidence" value="ECO:0007669"/>
    <property type="project" value="UniProtKB-SubCell"/>
</dbReference>
<comment type="subcellular location">
    <subcellularLocation>
        <location evidence="2">Cytoplasm</location>
    </subcellularLocation>
    <subcellularLocation>
        <location evidence="1">Nucleus</location>
    </subcellularLocation>
</comment>
<evidence type="ECO:0000259" key="8">
    <source>
        <dbReference type="Pfam" id="PF13324"/>
    </source>
</evidence>
<organism evidence="10 11">
    <name type="scientific">Setaria viridis</name>
    <name type="common">Green bristlegrass</name>
    <name type="synonym">Setaria italica subsp. viridis</name>
    <dbReference type="NCBI Taxonomy" id="4556"/>
    <lineage>
        <taxon>Eukaryota</taxon>
        <taxon>Viridiplantae</taxon>
        <taxon>Streptophyta</taxon>
        <taxon>Embryophyta</taxon>
        <taxon>Tracheophyta</taxon>
        <taxon>Spermatophyta</taxon>
        <taxon>Magnoliopsida</taxon>
        <taxon>Liliopsida</taxon>
        <taxon>Poales</taxon>
        <taxon>Poaceae</taxon>
        <taxon>PACMAD clade</taxon>
        <taxon>Panicoideae</taxon>
        <taxon>Panicodae</taxon>
        <taxon>Paniceae</taxon>
        <taxon>Cenchrinae</taxon>
        <taxon>Setaria</taxon>
    </lineage>
</organism>
<dbReference type="Proteomes" id="UP000298652">
    <property type="component" value="Chromosome 3"/>
</dbReference>
<evidence type="ECO:0000256" key="2">
    <source>
        <dbReference type="ARBA" id="ARBA00004496"/>
    </source>
</evidence>